<dbReference type="EMBL" id="PYNF01000004">
    <property type="protein sequence ID" value="PSU99930.1"/>
    <property type="molecule type" value="Genomic_DNA"/>
</dbReference>
<name>A0A2T3KK94_9GAMM</name>
<dbReference type="AlphaFoldDB" id="A0A2T3KK94"/>
<dbReference type="InterPro" id="IPR036937">
    <property type="entry name" value="Adhesion_dom_fimbrial_sf"/>
</dbReference>
<evidence type="ECO:0000313" key="2">
    <source>
        <dbReference type="Proteomes" id="UP000241426"/>
    </source>
</evidence>
<dbReference type="InterPro" id="IPR008966">
    <property type="entry name" value="Adhesion_dom_sf"/>
</dbReference>
<dbReference type="GO" id="GO:0007155">
    <property type="term" value="P:cell adhesion"/>
    <property type="evidence" value="ECO:0007669"/>
    <property type="project" value="InterPro"/>
</dbReference>
<dbReference type="Proteomes" id="UP000241426">
    <property type="component" value="Unassembled WGS sequence"/>
</dbReference>
<sequence length="175" mass="18626">MVAFASSKLALKSQIYVNGVVVGSACSVVVDSGASRSGLIEFGTYDKNKSNRRGTKSYPFTIKLYEKQATEPGCSAFLAGNDFVKFSFGDKSVYQLDERGVITQGAGDNIRIAISSTDTGVVSNRNTITVNNAELTYPNQFAAKGVFGFMATADGLDSAEVGDYYGSLSLVVTYQ</sequence>
<comment type="caution">
    <text evidence="1">The sequence shown here is derived from an EMBL/GenBank/DDBJ whole genome shotgun (WGS) entry which is preliminary data.</text>
</comment>
<evidence type="ECO:0000313" key="1">
    <source>
        <dbReference type="EMBL" id="PSU99930.1"/>
    </source>
</evidence>
<proteinExistence type="predicted"/>
<dbReference type="SUPFAM" id="SSF49401">
    <property type="entry name" value="Bacterial adhesins"/>
    <property type="match status" value="1"/>
</dbReference>
<accession>A0A2T3KK94</accession>
<dbReference type="Gene3D" id="2.60.40.1090">
    <property type="entry name" value="Fimbrial-type adhesion domain"/>
    <property type="match status" value="1"/>
</dbReference>
<protein>
    <submittedName>
        <fullName evidence="1">Fimbrial protein</fullName>
    </submittedName>
</protein>
<organism evidence="1 2">
    <name type="scientific">Photobacterium kishitanii</name>
    <dbReference type="NCBI Taxonomy" id="318456"/>
    <lineage>
        <taxon>Bacteria</taxon>
        <taxon>Pseudomonadati</taxon>
        <taxon>Pseudomonadota</taxon>
        <taxon>Gammaproteobacteria</taxon>
        <taxon>Vibrionales</taxon>
        <taxon>Vibrionaceae</taxon>
        <taxon>Photobacterium</taxon>
    </lineage>
</organism>
<gene>
    <name evidence="1" type="ORF">C9J27_06695</name>
</gene>
<dbReference type="GO" id="GO:0009289">
    <property type="term" value="C:pilus"/>
    <property type="evidence" value="ECO:0007669"/>
    <property type="project" value="InterPro"/>
</dbReference>
<reference evidence="1 2" key="1">
    <citation type="submission" date="2018-01" db="EMBL/GenBank/DDBJ databases">
        <title>Whole genome sequencing of Histamine producing bacteria.</title>
        <authorList>
            <person name="Butler K."/>
        </authorList>
    </citation>
    <scope>NUCLEOTIDE SEQUENCE [LARGE SCALE GENOMIC DNA]</scope>
    <source>
        <strain evidence="1 2">FS-7.2</strain>
    </source>
</reference>